<proteinExistence type="inferred from homology"/>
<comment type="caution">
    <text evidence="3">The sequence shown here is derived from an EMBL/GenBank/DDBJ whole genome shotgun (WGS) entry which is preliminary data.</text>
</comment>
<protein>
    <submittedName>
        <fullName evidence="3">Phage tail sheath family protein</fullName>
    </submittedName>
</protein>
<name>A0ABV8AKZ0_9BACT</name>
<dbReference type="PANTHER" id="PTHR35861">
    <property type="match status" value="1"/>
</dbReference>
<dbReference type="Gene3D" id="3.40.50.11780">
    <property type="match status" value="1"/>
</dbReference>
<accession>A0ABV8AKZ0</accession>
<evidence type="ECO:0000313" key="3">
    <source>
        <dbReference type="EMBL" id="MFC3878678.1"/>
    </source>
</evidence>
<organism evidence="3 4">
    <name type="scientific">Algoriphagus namhaensis</name>
    <dbReference type="NCBI Taxonomy" id="915353"/>
    <lineage>
        <taxon>Bacteria</taxon>
        <taxon>Pseudomonadati</taxon>
        <taxon>Bacteroidota</taxon>
        <taxon>Cytophagia</taxon>
        <taxon>Cytophagales</taxon>
        <taxon>Cyclobacteriaceae</taxon>
        <taxon>Algoriphagus</taxon>
    </lineage>
</organism>
<comment type="similarity">
    <text evidence="1">Belongs to the myoviridae tail sheath protein family.</text>
</comment>
<keyword evidence="4" id="KW-1185">Reference proteome</keyword>
<evidence type="ECO:0000259" key="2">
    <source>
        <dbReference type="Pfam" id="PF17482"/>
    </source>
</evidence>
<feature type="domain" description="Tail sheath protein C-terminal" evidence="2">
    <location>
        <begin position="376"/>
        <end position="482"/>
    </location>
</feature>
<dbReference type="EMBL" id="JBHRZS010000002">
    <property type="protein sequence ID" value="MFC3878678.1"/>
    <property type="molecule type" value="Genomic_DNA"/>
</dbReference>
<evidence type="ECO:0000256" key="1">
    <source>
        <dbReference type="ARBA" id="ARBA00008005"/>
    </source>
</evidence>
<gene>
    <name evidence="3" type="ORF">ACFOSV_00735</name>
</gene>
<evidence type="ECO:0000313" key="4">
    <source>
        <dbReference type="Proteomes" id="UP001595805"/>
    </source>
</evidence>
<reference evidence="4" key="1">
    <citation type="journal article" date="2019" name="Int. J. Syst. Evol. Microbiol.">
        <title>The Global Catalogue of Microorganisms (GCM) 10K type strain sequencing project: providing services to taxonomists for standard genome sequencing and annotation.</title>
        <authorList>
            <consortium name="The Broad Institute Genomics Platform"/>
            <consortium name="The Broad Institute Genome Sequencing Center for Infectious Disease"/>
            <person name="Wu L."/>
            <person name="Ma J."/>
        </authorList>
    </citation>
    <scope>NUCLEOTIDE SEQUENCE [LARGE SCALE GENOMIC DNA]</scope>
    <source>
        <strain evidence="4">CCUG 60523</strain>
    </source>
</reference>
<dbReference type="Proteomes" id="UP001595805">
    <property type="component" value="Unassembled WGS sequence"/>
</dbReference>
<dbReference type="InterPro" id="IPR020287">
    <property type="entry name" value="Tail_sheath_C"/>
</dbReference>
<dbReference type="PANTHER" id="PTHR35861:SF1">
    <property type="entry name" value="PHAGE TAIL SHEATH PROTEIN"/>
    <property type="match status" value="1"/>
</dbReference>
<dbReference type="RefSeq" id="WP_377902367.1">
    <property type="nucleotide sequence ID" value="NZ_JBHRZS010000002.1"/>
</dbReference>
<dbReference type="InterPro" id="IPR052042">
    <property type="entry name" value="Tail_sheath_structural"/>
</dbReference>
<dbReference type="Pfam" id="PF17482">
    <property type="entry name" value="Phage_sheath_1C"/>
    <property type="match status" value="1"/>
</dbReference>
<sequence>MTKRRFRTPGVYVEEVSFGPPPIMRAETSIVAFIGYTERSIRDTDNLLLVPTKISSFVEFELIYGKAFPSKFELVDALPGDTESILIAGQAKSISFLPQQQGFLHSAVCAFFENGGSSCYIVSVGNYAGQASLNIEKGELLAGLTTLENEVEPSILAIPDAVILEVESFNIYQEMLSHCAKARRRFAILDVPFGHRARSTAPDCITEFRNKIGTQNLSFGAAYYPWLHSSLVQQNHASMRHCFEGVNLVDMLPETNAQTFLSSSPEPTGDYRHQGLLSFSPTYSKIIEGAVRKLNLLPPSGFIAGIYSATDNSRGVWKAPANIELNSVNQLSVRIANEDQEDLNTNHFSGKSINAIREFLGKGILVWGARTLAGNDNEWRYVNVKRTFIMVEQSIRNGLEPFAFEENNSVAWSRIKSSCLNFLSNIWREGALAGTSQKDAFFVKVGLGETMTAQDVLEKRMIIEIGMALLRPAEFIILRVEQKMA</sequence>